<name>A0AB39IHU9_9GAMM</name>
<accession>A0AB39IHU9</accession>
<protein>
    <submittedName>
        <fullName evidence="1">Uncharacterized protein</fullName>
    </submittedName>
</protein>
<proteinExistence type="predicted"/>
<gene>
    <name evidence="1" type="ORF">LF923_0000600</name>
</gene>
<dbReference type="AlphaFoldDB" id="A0AB39IHU9"/>
<evidence type="ECO:0000313" key="1">
    <source>
        <dbReference type="EMBL" id="XDL14826.1"/>
    </source>
</evidence>
<dbReference type="RefSeq" id="WP_226100702.1">
    <property type="nucleotide sequence ID" value="NZ_CP162411.1"/>
</dbReference>
<reference evidence="1" key="1">
    <citation type="submission" date="2024-07" db="EMBL/GenBank/DDBJ databases">
        <authorList>
            <person name="Pedron J."/>
        </authorList>
    </citation>
    <scope>NUCLEOTIDE SEQUENCE</scope>
    <source>
        <strain evidence="1">A642-S2-A17</strain>
    </source>
</reference>
<organism evidence="1">
    <name type="scientific">Dickeya oryzae</name>
    <dbReference type="NCBI Taxonomy" id="1240404"/>
    <lineage>
        <taxon>Bacteria</taxon>
        <taxon>Pseudomonadati</taxon>
        <taxon>Pseudomonadota</taxon>
        <taxon>Gammaproteobacteria</taxon>
        <taxon>Enterobacterales</taxon>
        <taxon>Pectobacteriaceae</taxon>
        <taxon>Dickeya</taxon>
    </lineage>
</organism>
<sequence length="58" mass="6253">MAVAPEAIQTDEHGQPYVFYRPAPDAPVSRVPVTPGRSVVQGVEVQGLQAGYVQVFSR</sequence>
<dbReference type="EMBL" id="CP162411">
    <property type="protein sequence ID" value="XDL14826.1"/>
    <property type="molecule type" value="Genomic_DNA"/>
</dbReference>